<proteinExistence type="inferred from homology"/>
<accession>A0ABY0FDE2</accession>
<dbReference type="SUPFAM" id="SSF116734">
    <property type="entry name" value="DNA methylase specificity domain"/>
    <property type="match status" value="2"/>
</dbReference>
<organism evidence="5 6">
    <name type="scientific">Crenobacter cavernae</name>
    <dbReference type="NCBI Taxonomy" id="2290923"/>
    <lineage>
        <taxon>Bacteria</taxon>
        <taxon>Pseudomonadati</taxon>
        <taxon>Pseudomonadota</taxon>
        <taxon>Betaproteobacteria</taxon>
        <taxon>Neisseriales</taxon>
        <taxon>Neisseriaceae</taxon>
        <taxon>Crenobacter</taxon>
    </lineage>
</organism>
<evidence type="ECO:0000256" key="2">
    <source>
        <dbReference type="ARBA" id="ARBA00022747"/>
    </source>
</evidence>
<dbReference type="Gene3D" id="3.90.220.20">
    <property type="entry name" value="DNA methylase specificity domains"/>
    <property type="match status" value="2"/>
</dbReference>
<dbReference type="PANTHER" id="PTHR30408:SF12">
    <property type="entry name" value="TYPE I RESTRICTION ENZYME MJAVIII SPECIFICITY SUBUNIT"/>
    <property type="match status" value="1"/>
</dbReference>
<evidence type="ECO:0000313" key="5">
    <source>
        <dbReference type="EMBL" id="RXZ42206.1"/>
    </source>
</evidence>
<evidence type="ECO:0000256" key="1">
    <source>
        <dbReference type="ARBA" id="ARBA00010923"/>
    </source>
</evidence>
<comment type="caution">
    <text evidence="5">The sequence shown here is derived from an EMBL/GenBank/DDBJ whole genome shotgun (WGS) entry which is preliminary data.</text>
</comment>
<keyword evidence="6" id="KW-1185">Reference proteome</keyword>
<dbReference type="CDD" id="cd17280">
    <property type="entry name" value="RMtype1_S_MspEN3ORF6650P_TRD2-CR2_like"/>
    <property type="match status" value="1"/>
</dbReference>
<dbReference type="PANTHER" id="PTHR30408">
    <property type="entry name" value="TYPE-1 RESTRICTION ENZYME ECOKI SPECIFICITY PROTEIN"/>
    <property type="match status" value="1"/>
</dbReference>
<dbReference type="Proteomes" id="UP000290682">
    <property type="component" value="Unassembled WGS sequence"/>
</dbReference>
<reference evidence="5 6" key="1">
    <citation type="submission" date="2018-10" db="EMBL/GenBank/DDBJ databases">
        <title>Draft genome of Fastidiocella sp. strain 375T, a bacterium isolated from a karstic cave dripping water.</title>
        <authorList>
            <person name="Coelho C."/>
            <person name="Verissimo A."/>
            <person name="Tiago I."/>
        </authorList>
    </citation>
    <scope>NUCLEOTIDE SEQUENCE [LARGE SCALE GENOMIC DNA]</scope>
    <source>
        <strain evidence="5 6">CAVE-375</strain>
    </source>
</reference>
<keyword evidence="5" id="KW-0255">Endonuclease</keyword>
<evidence type="ECO:0000256" key="3">
    <source>
        <dbReference type="ARBA" id="ARBA00023125"/>
    </source>
</evidence>
<sequence length="443" mass="49499">MRFKPYAEYRESGVEWIGKVPSHWETWKLSHAFSLIGSGTTPPTLEEQWYEGNVPWVTTGELREDTIVNTNKNLNSDALLKFPTLKKYPAGSVVIAMYGATIGRVGILGVDATTNQACCVLAKSQYLQNRFTFYWLQAFKNEIVNLSSGGGQPNINQEKVTSLRICAPHTNEQDGVAAFLDRETARIDALIDRKQHQIALIAEKRQALITRAVTRGLDSDAPVRDSGVKWLGEVPVHWDVKRLKFNSHLQTGVAKGKDMEDKETVFVPYLRVANVQDGFLALDDVQIIEIEASSFTRYLLKPGDVLMNEGGDNDKLGRGAIWHGEINPCIHQNHVFAIRLDAGFEPEWLSLYTSSTPAKFYFTQLAKQTTNLASISSSNLHEISVTWPPEHERAELLNRVAGETSRLDTLTEKLTRSIELLKEHRAALITAAVTGRIDVRDAA</sequence>
<evidence type="ECO:0000313" key="6">
    <source>
        <dbReference type="Proteomes" id="UP000290682"/>
    </source>
</evidence>
<dbReference type="InterPro" id="IPR000055">
    <property type="entry name" value="Restrct_endonuc_typeI_TRD"/>
</dbReference>
<dbReference type="Gene3D" id="1.10.287.1120">
    <property type="entry name" value="Bipartite methylase S protein"/>
    <property type="match status" value="1"/>
</dbReference>
<dbReference type="RefSeq" id="WP_129213816.1">
    <property type="nucleotide sequence ID" value="NZ_REGR01000015.1"/>
</dbReference>
<gene>
    <name evidence="5" type="ORF">EBB06_14270</name>
</gene>
<dbReference type="CDD" id="cd17253">
    <property type="entry name" value="RMtype1_S_Eco933I-TRD2-CR2_like"/>
    <property type="match status" value="1"/>
</dbReference>
<name>A0ABY0FDE2_9NEIS</name>
<comment type="similarity">
    <text evidence="1">Belongs to the type-I restriction system S methylase family.</text>
</comment>
<dbReference type="GO" id="GO:0004519">
    <property type="term" value="F:endonuclease activity"/>
    <property type="evidence" value="ECO:0007669"/>
    <property type="project" value="UniProtKB-KW"/>
</dbReference>
<dbReference type="InterPro" id="IPR052021">
    <property type="entry name" value="Type-I_RS_S_subunit"/>
</dbReference>
<feature type="domain" description="Type I restriction modification DNA specificity" evidence="4">
    <location>
        <begin position="21"/>
        <end position="198"/>
    </location>
</feature>
<protein>
    <submittedName>
        <fullName evidence="5">Restriction endonuclease subunit S</fullName>
    </submittedName>
</protein>
<keyword evidence="2" id="KW-0680">Restriction system</keyword>
<dbReference type="Pfam" id="PF01420">
    <property type="entry name" value="Methylase_S"/>
    <property type="match status" value="1"/>
</dbReference>
<keyword evidence="3" id="KW-0238">DNA-binding</keyword>
<keyword evidence="5" id="KW-0378">Hydrolase</keyword>
<dbReference type="EMBL" id="REGR01000015">
    <property type="protein sequence ID" value="RXZ42206.1"/>
    <property type="molecule type" value="Genomic_DNA"/>
</dbReference>
<dbReference type="InterPro" id="IPR044946">
    <property type="entry name" value="Restrct_endonuc_typeI_TRD_sf"/>
</dbReference>
<evidence type="ECO:0000259" key="4">
    <source>
        <dbReference type="Pfam" id="PF01420"/>
    </source>
</evidence>
<keyword evidence="5" id="KW-0540">Nuclease</keyword>